<comment type="similarity">
    <text evidence="1">Belongs to the peptidase S33 family.</text>
</comment>
<protein>
    <submittedName>
        <fullName evidence="4">Proline iminopeptidase</fullName>
        <ecNumber evidence="4">3.4.11.5</ecNumber>
    </submittedName>
</protein>
<reference evidence="4 5" key="1">
    <citation type="submission" date="2018-03" db="EMBL/GenBank/DDBJ databases">
        <authorList>
            <person name="Keele B.F."/>
        </authorList>
    </citation>
    <scope>NUCLEOTIDE SEQUENCE [LARGE SCALE GENOMIC DNA]</scope>
    <source>
        <strain evidence="4 5">CeCT 8812</strain>
    </source>
</reference>
<evidence type="ECO:0000313" key="5">
    <source>
        <dbReference type="Proteomes" id="UP000244932"/>
    </source>
</evidence>
<dbReference type="InterPro" id="IPR050266">
    <property type="entry name" value="AB_hydrolase_sf"/>
</dbReference>
<dbReference type="GO" id="GO:0004177">
    <property type="term" value="F:aminopeptidase activity"/>
    <property type="evidence" value="ECO:0007669"/>
    <property type="project" value="UniProtKB-KW"/>
</dbReference>
<gene>
    <name evidence="4" type="primary">pip_2</name>
    <name evidence="4" type="ORF">POI8812_03458</name>
</gene>
<dbReference type="Proteomes" id="UP000244932">
    <property type="component" value="Unassembled WGS sequence"/>
</dbReference>
<keyword evidence="4" id="KW-0645">Protease</keyword>
<dbReference type="EMBL" id="OMKW01000005">
    <property type="protein sequence ID" value="SPF31107.1"/>
    <property type="molecule type" value="Genomic_DNA"/>
</dbReference>
<evidence type="ECO:0000256" key="2">
    <source>
        <dbReference type="ARBA" id="ARBA00022801"/>
    </source>
</evidence>
<dbReference type="InterPro" id="IPR002410">
    <property type="entry name" value="Peptidase_S33"/>
</dbReference>
<dbReference type="SUPFAM" id="SSF53474">
    <property type="entry name" value="alpha/beta-Hydrolases"/>
    <property type="match status" value="1"/>
</dbReference>
<dbReference type="Pfam" id="PF00561">
    <property type="entry name" value="Abhydrolase_1"/>
    <property type="match status" value="1"/>
</dbReference>
<dbReference type="GO" id="GO:0006508">
    <property type="term" value="P:proteolysis"/>
    <property type="evidence" value="ECO:0007669"/>
    <property type="project" value="InterPro"/>
</dbReference>
<keyword evidence="2 4" id="KW-0378">Hydrolase</keyword>
<keyword evidence="4" id="KW-0031">Aminopeptidase</keyword>
<evidence type="ECO:0000256" key="1">
    <source>
        <dbReference type="ARBA" id="ARBA00010088"/>
    </source>
</evidence>
<dbReference type="PRINTS" id="PR00793">
    <property type="entry name" value="PROAMNOPTASE"/>
</dbReference>
<keyword evidence="5" id="KW-1185">Reference proteome</keyword>
<organism evidence="4 5">
    <name type="scientific">Pontivivens insulae</name>
    <dbReference type="NCBI Taxonomy" id="1639689"/>
    <lineage>
        <taxon>Bacteria</taxon>
        <taxon>Pseudomonadati</taxon>
        <taxon>Pseudomonadota</taxon>
        <taxon>Alphaproteobacteria</taxon>
        <taxon>Rhodobacterales</taxon>
        <taxon>Paracoccaceae</taxon>
        <taxon>Pontivivens</taxon>
    </lineage>
</organism>
<dbReference type="InterPro" id="IPR000073">
    <property type="entry name" value="AB_hydrolase_1"/>
</dbReference>
<dbReference type="InterPro" id="IPR029058">
    <property type="entry name" value="AB_hydrolase_fold"/>
</dbReference>
<feature type="domain" description="AB hydrolase-1" evidence="3">
    <location>
        <begin position="64"/>
        <end position="315"/>
    </location>
</feature>
<dbReference type="PRINTS" id="PR00111">
    <property type="entry name" value="ABHYDROLASE"/>
</dbReference>
<dbReference type="AlphaFoldDB" id="A0A2R8AFY5"/>
<dbReference type="GO" id="GO:0016020">
    <property type="term" value="C:membrane"/>
    <property type="evidence" value="ECO:0007669"/>
    <property type="project" value="TreeGrafter"/>
</dbReference>
<dbReference type="PANTHER" id="PTHR43798:SF33">
    <property type="entry name" value="HYDROLASE, PUTATIVE (AFU_ORTHOLOGUE AFUA_2G14860)-RELATED"/>
    <property type="match status" value="1"/>
</dbReference>
<dbReference type="EC" id="3.4.11.5" evidence="4"/>
<proteinExistence type="inferred from homology"/>
<evidence type="ECO:0000259" key="3">
    <source>
        <dbReference type="Pfam" id="PF00561"/>
    </source>
</evidence>
<sequence>MRTLLKWLGISFLGLLVLVVVLFAGTRGDYTVHSLVTENAALPSVEINDVSLHLKVVEGPTDAPTIVVLHGGPGADFRSLLGLEPLSASHTIIFYDQRGAGLSERVPVSQLTLDHHLTELSAIADHFSSDRPIILIGHSWGAMLAAAYLDVHPRRVERVVLIEPGYLDLAGKDAWAAVSENYMSGFNYWREALLIGFRAQHVIATDDDAADDFLIGHMVGQFVNHPENPYHCGEGYTAPSWRFGAAASNRWANAPASEVNQIARITSFQGPVLFLAGACNTWIGPELQAEHAARFSDAQLVIIPNAGHDVIWDNADATLEAIRQFLAAR</sequence>
<accession>A0A2R8AFY5</accession>
<dbReference type="Gene3D" id="3.40.50.1820">
    <property type="entry name" value="alpha/beta hydrolase"/>
    <property type="match status" value="1"/>
</dbReference>
<dbReference type="OrthoDB" id="9785698at2"/>
<dbReference type="RefSeq" id="WP_108783823.1">
    <property type="nucleotide sequence ID" value="NZ_OMKW01000005.1"/>
</dbReference>
<name>A0A2R8AFY5_9RHOB</name>
<dbReference type="PANTHER" id="PTHR43798">
    <property type="entry name" value="MONOACYLGLYCEROL LIPASE"/>
    <property type="match status" value="1"/>
</dbReference>
<evidence type="ECO:0000313" key="4">
    <source>
        <dbReference type="EMBL" id="SPF31107.1"/>
    </source>
</evidence>